<organism evidence="2">
    <name type="scientific">Panicum hallii</name>
    <dbReference type="NCBI Taxonomy" id="206008"/>
    <lineage>
        <taxon>Eukaryota</taxon>
        <taxon>Viridiplantae</taxon>
        <taxon>Streptophyta</taxon>
        <taxon>Embryophyta</taxon>
        <taxon>Tracheophyta</taxon>
        <taxon>Spermatophyta</taxon>
        <taxon>Magnoliopsida</taxon>
        <taxon>Liliopsida</taxon>
        <taxon>Poales</taxon>
        <taxon>Poaceae</taxon>
        <taxon>PACMAD clade</taxon>
        <taxon>Panicoideae</taxon>
        <taxon>Panicodae</taxon>
        <taxon>Paniceae</taxon>
        <taxon>Panicinae</taxon>
        <taxon>Panicum</taxon>
        <taxon>Panicum sect. Panicum</taxon>
    </lineage>
</organism>
<dbReference type="Proteomes" id="UP000243499">
    <property type="component" value="Chromosome 8"/>
</dbReference>
<evidence type="ECO:0000313" key="2">
    <source>
        <dbReference type="EMBL" id="PVH33992.1"/>
    </source>
</evidence>
<name>A0A2T8I8K3_9POAL</name>
<dbReference type="Gramene" id="PVH33992">
    <property type="protein sequence ID" value="PVH33992"/>
    <property type="gene ID" value="PAHAL_8G115700"/>
</dbReference>
<accession>A0A2T8I8K3</accession>
<keyword evidence="1" id="KW-0812">Transmembrane</keyword>
<dbReference type="EMBL" id="CM008053">
    <property type="protein sequence ID" value="PVH33992.1"/>
    <property type="molecule type" value="Genomic_DNA"/>
</dbReference>
<evidence type="ECO:0000256" key="1">
    <source>
        <dbReference type="SAM" id="Phobius"/>
    </source>
</evidence>
<keyword evidence="1" id="KW-1133">Transmembrane helix</keyword>
<protein>
    <submittedName>
        <fullName evidence="2">Uncharacterized protein</fullName>
    </submittedName>
</protein>
<gene>
    <name evidence="2" type="ORF">PAHAL_8G115700</name>
</gene>
<proteinExistence type="predicted"/>
<dbReference type="AlphaFoldDB" id="A0A2T8I8K3"/>
<keyword evidence="1" id="KW-0472">Membrane</keyword>
<reference evidence="2" key="1">
    <citation type="submission" date="2018-04" db="EMBL/GenBank/DDBJ databases">
        <title>WGS assembly of Panicum hallii.</title>
        <authorList>
            <person name="Lovell J."/>
            <person name="Jenkins J."/>
            <person name="Lowry D."/>
            <person name="Mamidi S."/>
            <person name="Sreedasyam A."/>
            <person name="Weng X."/>
            <person name="Barry K."/>
            <person name="Bonette J."/>
            <person name="Campitelli B."/>
            <person name="Daum C."/>
            <person name="Gordon S."/>
            <person name="Gould B."/>
            <person name="Lipzen A."/>
            <person name="Macqueen A."/>
            <person name="Palacio-Mejia J."/>
            <person name="Plott C."/>
            <person name="Shakirov E."/>
            <person name="Shu S."/>
            <person name="Yoshinaga Y."/>
            <person name="Zane M."/>
            <person name="Rokhsar D."/>
            <person name="Grimwood J."/>
            <person name="Schmutz J."/>
            <person name="Juenger T."/>
        </authorList>
    </citation>
    <scope>NUCLEOTIDE SEQUENCE [LARGE SCALE GENOMIC DNA]</scope>
    <source>
        <strain evidence="2">FIL2</strain>
    </source>
</reference>
<sequence>MFLVFYLYSSLLSFFGDAWVFVSSFLFASYFFKKMTHTLLARIGMEYLLE</sequence>
<feature type="transmembrane region" description="Helical" evidence="1">
    <location>
        <begin position="6"/>
        <end position="32"/>
    </location>
</feature>